<name>A0ACC6PAS4_9BACL</name>
<proteinExistence type="predicted"/>
<evidence type="ECO:0000313" key="1">
    <source>
        <dbReference type="EMBL" id="MEJ8304039.1"/>
    </source>
</evidence>
<organism evidence="1 2">
    <name type="scientific">Saccharibacillus sacchari</name>
    <dbReference type="NCBI Taxonomy" id="456493"/>
    <lineage>
        <taxon>Bacteria</taxon>
        <taxon>Bacillati</taxon>
        <taxon>Bacillota</taxon>
        <taxon>Bacilli</taxon>
        <taxon>Bacillales</taxon>
        <taxon>Paenibacillaceae</taxon>
        <taxon>Saccharibacillus</taxon>
    </lineage>
</organism>
<evidence type="ECO:0000313" key="2">
    <source>
        <dbReference type="Proteomes" id="UP001380953"/>
    </source>
</evidence>
<reference evidence="1" key="1">
    <citation type="submission" date="2024-03" db="EMBL/GenBank/DDBJ databases">
        <title>Whole genome sequecning of epiphytes from Marcgravia umbellata leaves.</title>
        <authorList>
            <person name="Kumar G."/>
            <person name="Savka M.A."/>
        </authorList>
    </citation>
    <scope>NUCLEOTIDE SEQUENCE</scope>
    <source>
        <strain evidence="1">RIT_BL5</strain>
    </source>
</reference>
<keyword evidence="2" id="KW-1185">Reference proteome</keyword>
<protein>
    <submittedName>
        <fullName evidence="1">Tetratricopeptide repeat protein</fullName>
    </submittedName>
</protein>
<accession>A0ACC6PAS4</accession>
<comment type="caution">
    <text evidence="1">The sequence shown here is derived from an EMBL/GenBank/DDBJ whole genome shotgun (WGS) entry which is preliminary data.</text>
</comment>
<dbReference type="Proteomes" id="UP001380953">
    <property type="component" value="Unassembled WGS sequence"/>
</dbReference>
<dbReference type="EMBL" id="JBBKAR010000033">
    <property type="protein sequence ID" value="MEJ8304039.1"/>
    <property type="molecule type" value="Genomic_DNA"/>
</dbReference>
<sequence>MFGFGKKKEKKPQSSAESATAETVLTEERRAELLHAVSVKQAEAADRTGEAQASVQEELGLAFYELGQKEDAITALEASLQAKKSIGPGYKTLLKLYNQKRAEAAKHNDEASLQLYMQKMDGLMQISKDVTRGVK</sequence>
<gene>
    <name evidence="1" type="ORF">WKI47_09065</name>
</gene>